<sequence>MKQVHAPLGALLGAVVLASVAACGGSSHTMQSMLSVQYQVSALISDGAVAAAHVDANLNSWARAGP</sequence>
<evidence type="ECO:0000313" key="3">
    <source>
        <dbReference type="Proteomes" id="UP000494119"/>
    </source>
</evidence>
<evidence type="ECO:0000313" key="2">
    <source>
        <dbReference type="EMBL" id="CAB3787283.1"/>
    </source>
</evidence>
<name>A0A6J5FZU5_9BURK</name>
<accession>A0A6J5FZU5</accession>
<dbReference type="AlphaFoldDB" id="A0A6J5FZU5"/>
<organism evidence="2 3">
    <name type="scientific">Paraburkholderia caffeinitolerans</name>
    <dbReference type="NCBI Taxonomy" id="1723730"/>
    <lineage>
        <taxon>Bacteria</taxon>
        <taxon>Pseudomonadati</taxon>
        <taxon>Pseudomonadota</taxon>
        <taxon>Betaproteobacteria</taxon>
        <taxon>Burkholderiales</taxon>
        <taxon>Burkholderiaceae</taxon>
        <taxon>Paraburkholderia</taxon>
    </lineage>
</organism>
<protein>
    <submittedName>
        <fullName evidence="2">Uncharacterized protein</fullName>
    </submittedName>
</protein>
<reference evidence="2 3" key="1">
    <citation type="submission" date="2020-04" db="EMBL/GenBank/DDBJ databases">
        <authorList>
            <person name="De Canck E."/>
        </authorList>
    </citation>
    <scope>NUCLEOTIDE SEQUENCE [LARGE SCALE GENOMIC DNA]</scope>
    <source>
        <strain evidence="2 3">LMG 28688</strain>
    </source>
</reference>
<keyword evidence="1" id="KW-0732">Signal</keyword>
<feature type="chain" id="PRO_5027071310" evidence="1">
    <location>
        <begin position="22"/>
        <end position="66"/>
    </location>
</feature>
<evidence type="ECO:0000256" key="1">
    <source>
        <dbReference type="SAM" id="SignalP"/>
    </source>
</evidence>
<proteinExistence type="predicted"/>
<feature type="signal peptide" evidence="1">
    <location>
        <begin position="1"/>
        <end position="21"/>
    </location>
</feature>
<keyword evidence="3" id="KW-1185">Reference proteome</keyword>
<dbReference type="EMBL" id="CADIKL010000010">
    <property type="protein sequence ID" value="CAB3787283.1"/>
    <property type="molecule type" value="Genomic_DNA"/>
</dbReference>
<dbReference type="Proteomes" id="UP000494119">
    <property type="component" value="Unassembled WGS sequence"/>
</dbReference>
<gene>
    <name evidence="2" type="ORF">LMG28688_02432</name>
</gene>
<dbReference type="PROSITE" id="PS51257">
    <property type="entry name" value="PROKAR_LIPOPROTEIN"/>
    <property type="match status" value="1"/>
</dbReference>